<dbReference type="EMBL" id="JASPKY010000097">
    <property type="protein sequence ID" value="KAK9737656.1"/>
    <property type="molecule type" value="Genomic_DNA"/>
</dbReference>
<dbReference type="GO" id="GO:0000171">
    <property type="term" value="F:ribonuclease MRP activity"/>
    <property type="evidence" value="ECO:0007669"/>
    <property type="project" value="TreeGrafter"/>
</dbReference>
<proteinExistence type="predicted"/>
<dbReference type="PANTHER" id="PTHR15396">
    <property type="entry name" value="RIBONUCLEASE P PROTEIN SUBUNIT P40"/>
    <property type="match status" value="1"/>
</dbReference>
<name>A0AAW1LUG0_POPJA</name>
<dbReference type="InterPro" id="IPR013893">
    <property type="entry name" value="RNase_P_Rpp40"/>
</dbReference>
<dbReference type="GO" id="GO:0001682">
    <property type="term" value="P:tRNA 5'-leader removal"/>
    <property type="evidence" value="ECO:0007669"/>
    <property type="project" value="InterPro"/>
</dbReference>
<organism evidence="1 2">
    <name type="scientific">Popillia japonica</name>
    <name type="common">Japanese beetle</name>
    <dbReference type="NCBI Taxonomy" id="7064"/>
    <lineage>
        <taxon>Eukaryota</taxon>
        <taxon>Metazoa</taxon>
        <taxon>Ecdysozoa</taxon>
        <taxon>Arthropoda</taxon>
        <taxon>Hexapoda</taxon>
        <taxon>Insecta</taxon>
        <taxon>Pterygota</taxon>
        <taxon>Neoptera</taxon>
        <taxon>Endopterygota</taxon>
        <taxon>Coleoptera</taxon>
        <taxon>Polyphaga</taxon>
        <taxon>Scarabaeiformia</taxon>
        <taxon>Scarabaeidae</taxon>
        <taxon>Rutelinae</taxon>
        <taxon>Popillia</taxon>
    </lineage>
</organism>
<accession>A0AAW1LUG0</accession>
<protein>
    <submittedName>
        <fullName evidence="1">Ribonuclease P 40kDa (Rpp40) subunit</fullName>
    </submittedName>
</protein>
<dbReference type="GO" id="GO:0000172">
    <property type="term" value="C:ribonuclease MRP complex"/>
    <property type="evidence" value="ECO:0007669"/>
    <property type="project" value="TreeGrafter"/>
</dbReference>
<dbReference type="GO" id="GO:0004526">
    <property type="term" value="F:ribonuclease P activity"/>
    <property type="evidence" value="ECO:0007669"/>
    <property type="project" value="TreeGrafter"/>
</dbReference>
<comment type="caution">
    <text evidence="1">The sequence shown here is derived from an EMBL/GenBank/DDBJ whole genome shotgun (WGS) entry which is preliminary data.</text>
</comment>
<dbReference type="Pfam" id="PF08584">
    <property type="entry name" value="Ribonuc_P_40"/>
    <property type="match status" value="1"/>
</dbReference>
<dbReference type="GO" id="GO:0030681">
    <property type="term" value="C:multimeric ribonuclease P complex"/>
    <property type="evidence" value="ECO:0007669"/>
    <property type="project" value="TreeGrafter"/>
</dbReference>
<reference evidence="1 2" key="1">
    <citation type="journal article" date="2024" name="BMC Genomics">
        <title>De novo assembly and annotation of Popillia japonica's genome with initial clues to its potential as an invasive pest.</title>
        <authorList>
            <person name="Cucini C."/>
            <person name="Boschi S."/>
            <person name="Funari R."/>
            <person name="Cardaioli E."/>
            <person name="Iannotti N."/>
            <person name="Marturano G."/>
            <person name="Paoli F."/>
            <person name="Bruttini M."/>
            <person name="Carapelli A."/>
            <person name="Frati F."/>
            <person name="Nardi F."/>
        </authorList>
    </citation>
    <scope>NUCLEOTIDE SEQUENCE [LARGE SCALE GENOMIC DNA]</scope>
    <source>
        <strain evidence="1">DMR45628</strain>
    </source>
</reference>
<dbReference type="Proteomes" id="UP001458880">
    <property type="component" value="Unassembled WGS sequence"/>
</dbReference>
<dbReference type="PANTHER" id="PTHR15396:SF1">
    <property type="entry name" value="RIBONUCLEASE P PROTEIN SUBUNIT P40"/>
    <property type="match status" value="1"/>
</dbReference>
<dbReference type="GO" id="GO:0000447">
    <property type="term" value="P:endonucleolytic cleavage in ITS1 to separate SSU-rRNA from 5.8S rRNA and LSU-rRNA from tricistronic rRNA transcript (SSU-rRNA, 5.8S rRNA, LSU-rRNA)"/>
    <property type="evidence" value="ECO:0007669"/>
    <property type="project" value="TreeGrafter"/>
</dbReference>
<keyword evidence="2" id="KW-1185">Reference proteome</keyword>
<dbReference type="AlphaFoldDB" id="A0AAW1LUG0"/>
<gene>
    <name evidence="1" type="ORF">QE152_g10524</name>
</gene>
<evidence type="ECO:0000313" key="2">
    <source>
        <dbReference type="Proteomes" id="UP001458880"/>
    </source>
</evidence>
<evidence type="ECO:0000313" key="1">
    <source>
        <dbReference type="EMBL" id="KAK9737656.1"/>
    </source>
</evidence>
<sequence length="191" mass="21196">MLCPEVWNFKAPESDFKIEKSSSPFDSCSKTINNFYFNHLVSLTVPDALNIPKALSNILIEDCDYYKVCKLDVSEFINATFINSFVKSGTLTLLSINTRIDCDNCLVITPSKKLILSLTKESYQASGLEGTVSHFCTNTKYKYNDATSPSSTDTGAIEFRSHRLSGDNPLPINFSCNQHLLRTPANASAQT</sequence>